<organism evidence="2 3">
    <name type="scientific">Timema podura</name>
    <name type="common">Walking stick</name>
    <dbReference type="NCBI Taxonomy" id="61482"/>
    <lineage>
        <taxon>Eukaryota</taxon>
        <taxon>Metazoa</taxon>
        <taxon>Ecdysozoa</taxon>
        <taxon>Arthropoda</taxon>
        <taxon>Hexapoda</taxon>
        <taxon>Insecta</taxon>
        <taxon>Pterygota</taxon>
        <taxon>Neoptera</taxon>
        <taxon>Polyneoptera</taxon>
        <taxon>Phasmatodea</taxon>
        <taxon>Timematodea</taxon>
        <taxon>Timematoidea</taxon>
        <taxon>Timematidae</taxon>
        <taxon>Timema</taxon>
    </lineage>
</organism>
<protein>
    <recommendedName>
        <fullName evidence="4">Peptidase S1 domain-containing protein</fullName>
    </recommendedName>
</protein>
<gene>
    <name evidence="2" type="ORF">TPAB3V08_LOCUS6933</name>
</gene>
<name>A0ABN7NYP2_TIMPD</name>
<feature type="compositionally biased region" description="Basic and acidic residues" evidence="1">
    <location>
        <begin position="66"/>
        <end position="78"/>
    </location>
</feature>
<evidence type="ECO:0000313" key="3">
    <source>
        <dbReference type="Proteomes" id="UP001153148"/>
    </source>
</evidence>
<keyword evidence="3" id="KW-1185">Reference proteome</keyword>
<dbReference type="Proteomes" id="UP001153148">
    <property type="component" value="Unassembled WGS sequence"/>
</dbReference>
<proteinExistence type="predicted"/>
<sequence>GDSGGPVAYKGQIIGVMIGMYGLYKSITCQKLPRIAGGQNANIKDFPFMKIIIINNFLQSGASELQDNKENDGPEVSRQKSTKQTNIEIKCASERKRIEKNEGGRMI</sequence>
<comment type="caution">
    <text evidence="2">The sequence shown here is derived from an EMBL/GenBank/DDBJ whole genome shotgun (WGS) entry which is preliminary data.</text>
</comment>
<evidence type="ECO:0000256" key="1">
    <source>
        <dbReference type="SAM" id="MobiDB-lite"/>
    </source>
</evidence>
<evidence type="ECO:0008006" key="4">
    <source>
        <dbReference type="Google" id="ProtNLM"/>
    </source>
</evidence>
<reference evidence="2" key="1">
    <citation type="submission" date="2021-03" db="EMBL/GenBank/DDBJ databases">
        <authorList>
            <person name="Tran Van P."/>
        </authorList>
    </citation>
    <scope>NUCLEOTIDE SEQUENCE</scope>
</reference>
<dbReference type="EMBL" id="CAJPIN010011081">
    <property type="protein sequence ID" value="CAG2059975.1"/>
    <property type="molecule type" value="Genomic_DNA"/>
</dbReference>
<accession>A0ABN7NYP2</accession>
<feature type="region of interest" description="Disordered" evidence="1">
    <location>
        <begin position="64"/>
        <end position="86"/>
    </location>
</feature>
<evidence type="ECO:0000313" key="2">
    <source>
        <dbReference type="EMBL" id="CAG2059975.1"/>
    </source>
</evidence>
<feature type="non-terminal residue" evidence="2">
    <location>
        <position position="1"/>
    </location>
</feature>